<dbReference type="AlphaFoldDB" id="A0A1Y4L8C2"/>
<feature type="domain" description="RNA polymerase sigma-70 region 2" evidence="5">
    <location>
        <begin position="20"/>
        <end position="87"/>
    </location>
</feature>
<sequence length="179" mass="20687">MAYSIPAEGLPAIVPDFDTLFETYQTEALRAAYLICGNRTDAEDVVQDTFVKCYESMHQLHDPTRVKAWLFRILTRTAWHTCQKHRRELPVENLYDSQEPTDEDASAPLLRADRARAVARALQSLEPKQRTTAVLYYYNDMSVREIAQAMGCFEGTVKSRLYHARQHLKESLEVEFDEI</sequence>
<dbReference type="InterPro" id="IPR036388">
    <property type="entry name" value="WH-like_DNA-bd_sf"/>
</dbReference>
<evidence type="ECO:0000256" key="4">
    <source>
        <dbReference type="ARBA" id="ARBA00023163"/>
    </source>
</evidence>
<accession>A0A1Y4L8C2</accession>
<keyword evidence="3" id="KW-0731">Sigma factor</keyword>
<dbReference type="SUPFAM" id="SSF88946">
    <property type="entry name" value="Sigma2 domain of RNA polymerase sigma factors"/>
    <property type="match status" value="1"/>
</dbReference>
<evidence type="ECO:0000256" key="3">
    <source>
        <dbReference type="ARBA" id="ARBA00023082"/>
    </source>
</evidence>
<dbReference type="InterPro" id="IPR007627">
    <property type="entry name" value="RNA_pol_sigma70_r2"/>
</dbReference>
<comment type="caution">
    <text evidence="7">The sequence shown here is derived from an EMBL/GenBank/DDBJ whole genome shotgun (WGS) entry which is preliminary data.</text>
</comment>
<dbReference type="GO" id="GO:0003677">
    <property type="term" value="F:DNA binding"/>
    <property type="evidence" value="ECO:0007669"/>
    <property type="project" value="InterPro"/>
</dbReference>
<feature type="domain" description="RNA polymerase sigma factor 70 region 4 type 2" evidence="6">
    <location>
        <begin position="116"/>
        <end position="168"/>
    </location>
</feature>
<dbReference type="PANTHER" id="PTHR43133">
    <property type="entry name" value="RNA POLYMERASE ECF-TYPE SIGMA FACTO"/>
    <property type="match status" value="1"/>
</dbReference>
<dbReference type="PANTHER" id="PTHR43133:SF51">
    <property type="entry name" value="RNA POLYMERASE SIGMA FACTOR"/>
    <property type="match status" value="1"/>
</dbReference>
<evidence type="ECO:0000259" key="6">
    <source>
        <dbReference type="Pfam" id="PF08281"/>
    </source>
</evidence>
<dbReference type="InterPro" id="IPR039425">
    <property type="entry name" value="RNA_pol_sigma-70-like"/>
</dbReference>
<dbReference type="GO" id="GO:0006352">
    <property type="term" value="P:DNA-templated transcription initiation"/>
    <property type="evidence" value="ECO:0007669"/>
    <property type="project" value="InterPro"/>
</dbReference>
<dbReference type="InterPro" id="IPR013249">
    <property type="entry name" value="RNA_pol_sigma70_r4_t2"/>
</dbReference>
<proteinExistence type="inferred from homology"/>
<dbReference type="CDD" id="cd06171">
    <property type="entry name" value="Sigma70_r4"/>
    <property type="match status" value="1"/>
</dbReference>
<dbReference type="InterPro" id="IPR013324">
    <property type="entry name" value="RNA_pol_sigma_r3/r4-like"/>
</dbReference>
<gene>
    <name evidence="7" type="ORF">B5F17_06985</name>
</gene>
<evidence type="ECO:0000313" key="8">
    <source>
        <dbReference type="Proteomes" id="UP000195897"/>
    </source>
</evidence>
<keyword evidence="2" id="KW-0805">Transcription regulation</keyword>
<dbReference type="Gene3D" id="1.10.10.10">
    <property type="entry name" value="Winged helix-like DNA-binding domain superfamily/Winged helix DNA-binding domain"/>
    <property type="match status" value="1"/>
</dbReference>
<dbReference type="GO" id="GO:0016987">
    <property type="term" value="F:sigma factor activity"/>
    <property type="evidence" value="ECO:0007669"/>
    <property type="project" value="UniProtKB-KW"/>
</dbReference>
<dbReference type="Proteomes" id="UP000195897">
    <property type="component" value="Unassembled WGS sequence"/>
</dbReference>
<dbReference type="InterPro" id="IPR014284">
    <property type="entry name" value="RNA_pol_sigma-70_dom"/>
</dbReference>
<dbReference type="RefSeq" id="WP_087372316.1">
    <property type="nucleotide sequence ID" value="NZ_NFKK01000006.1"/>
</dbReference>
<name>A0A1Y4L8C2_9FIRM</name>
<dbReference type="Gene3D" id="1.10.1740.10">
    <property type="match status" value="1"/>
</dbReference>
<evidence type="ECO:0000256" key="1">
    <source>
        <dbReference type="ARBA" id="ARBA00010641"/>
    </source>
</evidence>
<evidence type="ECO:0000259" key="5">
    <source>
        <dbReference type="Pfam" id="PF04542"/>
    </source>
</evidence>
<evidence type="ECO:0000256" key="2">
    <source>
        <dbReference type="ARBA" id="ARBA00023015"/>
    </source>
</evidence>
<protein>
    <submittedName>
        <fullName evidence="7">RNA polymerase subunit sigma-24</fullName>
    </submittedName>
</protein>
<reference evidence="8" key="1">
    <citation type="submission" date="2017-04" db="EMBL/GenBank/DDBJ databases">
        <title>Function of individual gut microbiota members based on whole genome sequencing of pure cultures obtained from chicken caecum.</title>
        <authorList>
            <person name="Medvecky M."/>
            <person name="Cejkova D."/>
            <person name="Polansky O."/>
            <person name="Karasova D."/>
            <person name="Kubasova T."/>
            <person name="Cizek A."/>
            <person name="Rychlik I."/>
        </authorList>
    </citation>
    <scope>NUCLEOTIDE SEQUENCE [LARGE SCALE GENOMIC DNA]</scope>
    <source>
        <strain evidence="8">An180</strain>
    </source>
</reference>
<dbReference type="Pfam" id="PF04542">
    <property type="entry name" value="Sigma70_r2"/>
    <property type="match status" value="1"/>
</dbReference>
<dbReference type="InterPro" id="IPR013325">
    <property type="entry name" value="RNA_pol_sigma_r2"/>
</dbReference>
<organism evidence="7 8">
    <name type="scientific">Butyricicoccus pullicaecorum</name>
    <dbReference type="NCBI Taxonomy" id="501571"/>
    <lineage>
        <taxon>Bacteria</taxon>
        <taxon>Bacillati</taxon>
        <taxon>Bacillota</taxon>
        <taxon>Clostridia</taxon>
        <taxon>Eubacteriales</taxon>
        <taxon>Butyricicoccaceae</taxon>
        <taxon>Butyricicoccus</taxon>
    </lineage>
</organism>
<dbReference type="NCBIfam" id="TIGR02937">
    <property type="entry name" value="sigma70-ECF"/>
    <property type="match status" value="1"/>
</dbReference>
<comment type="similarity">
    <text evidence="1">Belongs to the sigma-70 factor family. ECF subfamily.</text>
</comment>
<dbReference type="SUPFAM" id="SSF88659">
    <property type="entry name" value="Sigma3 and sigma4 domains of RNA polymerase sigma factors"/>
    <property type="match status" value="1"/>
</dbReference>
<evidence type="ECO:0000313" key="7">
    <source>
        <dbReference type="EMBL" id="OUP52974.1"/>
    </source>
</evidence>
<dbReference type="Pfam" id="PF08281">
    <property type="entry name" value="Sigma70_r4_2"/>
    <property type="match status" value="1"/>
</dbReference>
<keyword evidence="4" id="KW-0804">Transcription</keyword>
<dbReference type="EMBL" id="NFKK01000006">
    <property type="protein sequence ID" value="OUP52974.1"/>
    <property type="molecule type" value="Genomic_DNA"/>
</dbReference>